<evidence type="ECO:0000313" key="8">
    <source>
        <dbReference type="Proteomes" id="UP000214646"/>
    </source>
</evidence>
<keyword evidence="3" id="KW-0862">Zinc</keyword>
<organism evidence="7 8">
    <name type="scientific">Fimbriiglobus ruber</name>
    <dbReference type="NCBI Taxonomy" id="1908690"/>
    <lineage>
        <taxon>Bacteria</taxon>
        <taxon>Pseudomonadati</taxon>
        <taxon>Planctomycetota</taxon>
        <taxon>Planctomycetia</taxon>
        <taxon>Gemmatales</taxon>
        <taxon>Gemmataceae</taxon>
        <taxon>Fimbriiglobus</taxon>
    </lineage>
</organism>
<dbReference type="Proteomes" id="UP000214646">
    <property type="component" value="Unassembled WGS sequence"/>
</dbReference>
<dbReference type="InterPro" id="IPR037187">
    <property type="entry name" value="DnaK_N"/>
</dbReference>
<evidence type="ECO:0000256" key="2">
    <source>
        <dbReference type="ARBA" id="ARBA00022771"/>
    </source>
</evidence>
<evidence type="ECO:0000313" key="7">
    <source>
        <dbReference type="EMBL" id="OWK37947.1"/>
    </source>
</evidence>
<dbReference type="PROSITE" id="PS51128">
    <property type="entry name" value="ZF_DKSA_2"/>
    <property type="match status" value="1"/>
</dbReference>
<dbReference type="Pfam" id="PF01258">
    <property type="entry name" value="zf-dskA_traR"/>
    <property type="match status" value="1"/>
</dbReference>
<dbReference type="SUPFAM" id="SSF57716">
    <property type="entry name" value="Glucocorticoid receptor-like (DNA-binding domain)"/>
    <property type="match status" value="1"/>
</dbReference>
<evidence type="ECO:0000256" key="5">
    <source>
        <dbReference type="SAM" id="MobiDB-lite"/>
    </source>
</evidence>
<dbReference type="PANTHER" id="PTHR33823:SF4">
    <property type="entry name" value="GENERAL STRESS PROTEIN 16O"/>
    <property type="match status" value="1"/>
</dbReference>
<feature type="region of interest" description="Disordered" evidence="5">
    <location>
        <begin position="199"/>
        <end position="253"/>
    </location>
</feature>
<dbReference type="RefSeq" id="WP_202974083.1">
    <property type="nucleotide sequence ID" value="NZ_NIDE01000014.1"/>
</dbReference>
<feature type="domain" description="Zinc finger DksA/TraR C4-type" evidence="6">
    <location>
        <begin position="87"/>
        <end position="120"/>
    </location>
</feature>
<keyword evidence="8" id="KW-1185">Reference proteome</keyword>
<protein>
    <submittedName>
        <fullName evidence="7">DnaK suppressor protein</fullName>
    </submittedName>
</protein>
<dbReference type="PANTHER" id="PTHR33823">
    <property type="entry name" value="RNA POLYMERASE-BINDING TRANSCRIPTION FACTOR DKSA-RELATED"/>
    <property type="match status" value="1"/>
</dbReference>
<feature type="region of interest" description="Disordered" evidence="5">
    <location>
        <begin position="147"/>
        <end position="175"/>
    </location>
</feature>
<name>A0A225DP56_9BACT</name>
<dbReference type="GO" id="GO:0008270">
    <property type="term" value="F:zinc ion binding"/>
    <property type="evidence" value="ECO:0007669"/>
    <property type="project" value="UniProtKB-KW"/>
</dbReference>
<evidence type="ECO:0000256" key="1">
    <source>
        <dbReference type="ARBA" id="ARBA00022723"/>
    </source>
</evidence>
<dbReference type="AlphaFoldDB" id="A0A225DP56"/>
<dbReference type="Gene3D" id="1.20.120.910">
    <property type="entry name" value="DksA, coiled-coil domain"/>
    <property type="match status" value="1"/>
</dbReference>
<keyword evidence="1" id="KW-0479">Metal-binding</keyword>
<comment type="caution">
    <text evidence="7">The sequence shown here is derived from an EMBL/GenBank/DDBJ whole genome shotgun (WGS) entry which is preliminary data.</text>
</comment>
<proteinExistence type="predicted"/>
<evidence type="ECO:0000259" key="6">
    <source>
        <dbReference type="Pfam" id="PF01258"/>
    </source>
</evidence>
<keyword evidence="2" id="KW-0863">Zinc-finger</keyword>
<sequence length="253" mass="25417">MTGENTKKYRANLQALATQIRATVAGLTDQATSPLGGESAGGISNAPLHLADMGSEAYNQELGATLLENELFIGEEVAAALERLNNGTYGKCEGCGKAVAAERLDALPYVRHCVVCATKLQSGRPINLNAGRPAGWLGAPGYEGMHQTGSPVRTVGRDLGGAPNDVHAAGTPGGGTAVGGLAGTTIGDGALDDVNLEQAAAGREEEPRDEAEEEAGGAYSGPTGGAVGGSPANKRTRGGNAKNPADLGRTGGK</sequence>
<feature type="compositionally biased region" description="Gly residues" evidence="5">
    <location>
        <begin position="218"/>
        <end position="228"/>
    </location>
</feature>
<reference evidence="8" key="1">
    <citation type="submission" date="2017-06" db="EMBL/GenBank/DDBJ databases">
        <title>Genome analysis of Fimbriiglobus ruber SP5, the first member of the order Planctomycetales with confirmed chitinolytic capability.</title>
        <authorList>
            <person name="Ravin N.V."/>
            <person name="Rakitin A.L."/>
            <person name="Ivanova A.A."/>
            <person name="Beletsky A.V."/>
            <person name="Kulichevskaya I.S."/>
            <person name="Mardanov A.V."/>
            <person name="Dedysh S.N."/>
        </authorList>
    </citation>
    <scope>NUCLEOTIDE SEQUENCE [LARGE SCALE GENOMIC DNA]</scope>
    <source>
        <strain evidence="8">SP5</strain>
    </source>
</reference>
<accession>A0A225DP56</accession>
<evidence type="ECO:0000256" key="4">
    <source>
        <dbReference type="PROSITE-ProRule" id="PRU00510"/>
    </source>
</evidence>
<dbReference type="SUPFAM" id="SSF109635">
    <property type="entry name" value="DnaK suppressor protein DksA, alpha-hairpin domain"/>
    <property type="match status" value="1"/>
</dbReference>
<feature type="zinc finger region" description="dksA C4-type" evidence="4">
    <location>
        <begin position="92"/>
        <end position="116"/>
    </location>
</feature>
<dbReference type="EMBL" id="NIDE01000014">
    <property type="protein sequence ID" value="OWK37947.1"/>
    <property type="molecule type" value="Genomic_DNA"/>
</dbReference>
<evidence type="ECO:0000256" key="3">
    <source>
        <dbReference type="ARBA" id="ARBA00022833"/>
    </source>
</evidence>
<gene>
    <name evidence="7" type="ORF">FRUB_07067</name>
</gene>
<dbReference type="InterPro" id="IPR000962">
    <property type="entry name" value="Znf_DskA_TraR"/>
</dbReference>